<evidence type="ECO:0000313" key="1">
    <source>
        <dbReference type="EMBL" id="KAK6949641.1"/>
    </source>
</evidence>
<keyword evidence="2" id="KW-1185">Reference proteome</keyword>
<dbReference type="AlphaFoldDB" id="A0AAX6MBT1"/>
<name>A0AAX6MBT1_9PEZI</name>
<organism evidence="1 2">
    <name type="scientific">Daldinia eschscholtzii</name>
    <dbReference type="NCBI Taxonomy" id="292717"/>
    <lineage>
        <taxon>Eukaryota</taxon>
        <taxon>Fungi</taxon>
        <taxon>Dikarya</taxon>
        <taxon>Ascomycota</taxon>
        <taxon>Pezizomycotina</taxon>
        <taxon>Sordariomycetes</taxon>
        <taxon>Xylariomycetidae</taxon>
        <taxon>Xylariales</taxon>
        <taxon>Hypoxylaceae</taxon>
        <taxon>Daldinia</taxon>
    </lineage>
</organism>
<sequence>MTDVTKPTILRPKMCDIEATVGCITVEARRKLVPDQNACKAVPPSSALIIGSAVGKLVDSIATAATIVNNDVNARRNCFVGLQPSPPGLIDVLSFDNAATPEAAVDASTGGEFGVISIVAGALVRKRWE</sequence>
<gene>
    <name evidence="1" type="ORF">Daesc_009724</name>
</gene>
<evidence type="ECO:0000313" key="2">
    <source>
        <dbReference type="Proteomes" id="UP001369815"/>
    </source>
</evidence>
<proteinExistence type="predicted"/>
<comment type="caution">
    <text evidence="1">The sequence shown here is derived from an EMBL/GenBank/DDBJ whole genome shotgun (WGS) entry which is preliminary data.</text>
</comment>
<reference evidence="1 2" key="1">
    <citation type="journal article" date="2024" name="Front Chem Biol">
        <title>Unveiling the potential of Daldinia eschscholtzii MFLUCC 19-0629 through bioactivity and bioinformatics studies for enhanced sustainable agriculture production.</title>
        <authorList>
            <person name="Brooks S."/>
            <person name="Weaver J.A."/>
            <person name="Klomchit A."/>
            <person name="Alharthi S.A."/>
            <person name="Onlamun T."/>
            <person name="Nurani R."/>
            <person name="Vong T.K."/>
            <person name="Alberti F."/>
            <person name="Greco C."/>
        </authorList>
    </citation>
    <scope>NUCLEOTIDE SEQUENCE [LARGE SCALE GENOMIC DNA]</scope>
    <source>
        <strain evidence="1">MFLUCC 19-0629</strain>
    </source>
</reference>
<dbReference type="Proteomes" id="UP001369815">
    <property type="component" value="Unassembled WGS sequence"/>
</dbReference>
<accession>A0AAX6MBT1</accession>
<dbReference type="EMBL" id="JBANMG010000009">
    <property type="protein sequence ID" value="KAK6949641.1"/>
    <property type="molecule type" value="Genomic_DNA"/>
</dbReference>
<protein>
    <submittedName>
        <fullName evidence="1">Uncharacterized protein</fullName>
    </submittedName>
</protein>